<keyword evidence="1" id="KW-0808">Transferase</keyword>
<dbReference type="PANTHER" id="PTHR47690">
    <property type="entry name" value="GLUCOKINASE"/>
    <property type="match status" value="1"/>
</dbReference>
<gene>
    <name evidence="4" type="ORF">ACFQDM_18195</name>
</gene>
<dbReference type="InterPro" id="IPR043129">
    <property type="entry name" value="ATPase_NBD"/>
</dbReference>
<dbReference type="RefSeq" id="WP_377381795.1">
    <property type="nucleotide sequence ID" value="NZ_JBHSSW010000066.1"/>
</dbReference>
<comment type="caution">
    <text evidence="4">The sequence shown here is derived from an EMBL/GenBank/DDBJ whole genome shotgun (WGS) entry which is preliminary data.</text>
</comment>
<dbReference type="InterPro" id="IPR050201">
    <property type="entry name" value="Bacterial_glucokinase"/>
</dbReference>
<evidence type="ECO:0000313" key="5">
    <source>
        <dbReference type="Proteomes" id="UP001596303"/>
    </source>
</evidence>
<comment type="similarity">
    <text evidence="3">Belongs to the bacterial glucokinase family.</text>
</comment>
<dbReference type="CDD" id="cd24008">
    <property type="entry name" value="ASKHA_NBD_GLK"/>
    <property type="match status" value="1"/>
</dbReference>
<organism evidence="4 5">
    <name type="scientific">Ponticaulis profundi</name>
    <dbReference type="NCBI Taxonomy" id="2665222"/>
    <lineage>
        <taxon>Bacteria</taxon>
        <taxon>Pseudomonadati</taxon>
        <taxon>Pseudomonadota</taxon>
        <taxon>Alphaproteobacteria</taxon>
        <taxon>Hyphomonadales</taxon>
        <taxon>Hyphomonadaceae</taxon>
        <taxon>Ponticaulis</taxon>
    </lineage>
</organism>
<proteinExistence type="inferred from homology"/>
<evidence type="ECO:0000256" key="1">
    <source>
        <dbReference type="ARBA" id="ARBA00022679"/>
    </source>
</evidence>
<sequence>MNSEQVLVGDVGGTNVRLALASRIKGKIELSDIEIFSDPNLPSFDEVVGRYIEQTQATISQALFALAGPIEADGSIKLTNRAWPKIIPENIASRFGLKSVRIVNDFAAMARGVPELPDSEFSDIIESNLVPEGPILVTGPGTGFGISTLLERTEGWEVLTGEGGHAAFAPRTQREFDIMSTITDTNGYVSNEMIVSGYWLNAVYKAICQLHGIAPEELSASDIIQKADQNDDICIEVLQFRARAVMGAIGDAALISGAKRGVVLTGGVAKRIIPWLRSTSAIARFHERGPMTPYLRHTPVKVLLNGEAPLIGAAALQFETDAAA</sequence>
<dbReference type="Proteomes" id="UP001596303">
    <property type="component" value="Unassembled WGS sequence"/>
</dbReference>
<dbReference type="SUPFAM" id="SSF53067">
    <property type="entry name" value="Actin-like ATPase domain"/>
    <property type="match status" value="1"/>
</dbReference>
<keyword evidence="5" id="KW-1185">Reference proteome</keyword>
<evidence type="ECO:0000256" key="2">
    <source>
        <dbReference type="ARBA" id="ARBA00022777"/>
    </source>
</evidence>
<reference evidence="5" key="1">
    <citation type="journal article" date="2019" name="Int. J. Syst. Evol. Microbiol.">
        <title>The Global Catalogue of Microorganisms (GCM) 10K type strain sequencing project: providing services to taxonomists for standard genome sequencing and annotation.</title>
        <authorList>
            <consortium name="The Broad Institute Genomics Platform"/>
            <consortium name="The Broad Institute Genome Sequencing Center for Infectious Disease"/>
            <person name="Wu L."/>
            <person name="Ma J."/>
        </authorList>
    </citation>
    <scope>NUCLEOTIDE SEQUENCE [LARGE SCALE GENOMIC DNA]</scope>
    <source>
        <strain evidence="5">CGMCC-1.15741</strain>
    </source>
</reference>
<name>A0ABW1SEQ2_9PROT</name>
<evidence type="ECO:0000256" key="3">
    <source>
        <dbReference type="RuleBase" id="RU004046"/>
    </source>
</evidence>
<keyword evidence="2" id="KW-0418">Kinase</keyword>
<dbReference type="PANTHER" id="PTHR47690:SF1">
    <property type="entry name" value="GLUCOKINASE"/>
    <property type="match status" value="1"/>
</dbReference>
<evidence type="ECO:0000313" key="4">
    <source>
        <dbReference type="EMBL" id="MFC6200009.1"/>
    </source>
</evidence>
<dbReference type="Pfam" id="PF02685">
    <property type="entry name" value="Glucokinase"/>
    <property type="match status" value="1"/>
</dbReference>
<dbReference type="Gene3D" id="3.40.367.20">
    <property type="match status" value="1"/>
</dbReference>
<accession>A0ABW1SEQ2</accession>
<dbReference type="Gene3D" id="3.30.420.40">
    <property type="match status" value="1"/>
</dbReference>
<protein>
    <submittedName>
        <fullName evidence="4">ROK family protein</fullName>
    </submittedName>
</protein>
<dbReference type="InterPro" id="IPR003836">
    <property type="entry name" value="Glucokinase"/>
</dbReference>
<dbReference type="EMBL" id="JBHSSW010000066">
    <property type="protein sequence ID" value="MFC6200009.1"/>
    <property type="molecule type" value="Genomic_DNA"/>
</dbReference>